<dbReference type="Proteomes" id="UP001138500">
    <property type="component" value="Unassembled WGS sequence"/>
</dbReference>
<dbReference type="PANTHER" id="PTHR45615">
    <property type="entry name" value="MYOSIN HEAVY CHAIN, NON-MUSCLE"/>
    <property type="match status" value="1"/>
</dbReference>
<feature type="coiled-coil region" evidence="1">
    <location>
        <begin position="849"/>
        <end position="934"/>
    </location>
</feature>
<feature type="coiled-coil region" evidence="1">
    <location>
        <begin position="582"/>
        <end position="609"/>
    </location>
</feature>
<evidence type="ECO:0000313" key="3">
    <source>
        <dbReference type="EMBL" id="KAH9810745.1"/>
    </source>
</evidence>
<comment type="caution">
    <text evidence="3">The sequence shown here is derived from an EMBL/GenBank/DDBJ whole genome shotgun (WGS) entry which is preliminary data.</text>
</comment>
<feature type="compositionally biased region" description="Basic and acidic residues" evidence="2">
    <location>
        <begin position="1593"/>
        <end position="1605"/>
    </location>
</feature>
<feature type="compositionally biased region" description="Polar residues" evidence="2">
    <location>
        <begin position="1339"/>
        <end position="1352"/>
    </location>
</feature>
<evidence type="ECO:0000313" key="4">
    <source>
        <dbReference type="Proteomes" id="UP001138500"/>
    </source>
</evidence>
<feature type="region of interest" description="Disordered" evidence="2">
    <location>
        <begin position="411"/>
        <end position="443"/>
    </location>
</feature>
<feature type="compositionally biased region" description="Polar residues" evidence="2">
    <location>
        <begin position="1474"/>
        <end position="1504"/>
    </location>
</feature>
<keyword evidence="1" id="KW-0175">Coiled coil</keyword>
<evidence type="ECO:0000256" key="1">
    <source>
        <dbReference type="SAM" id="Coils"/>
    </source>
</evidence>
<feature type="coiled-coil region" evidence="1">
    <location>
        <begin position="473"/>
        <end position="500"/>
    </location>
</feature>
<reference evidence="3 4" key="2">
    <citation type="journal article" date="2021" name="Curr. Genet.">
        <title>Genetic response to nitrogen starvation in the aggressive Eucalyptus foliar pathogen Teratosphaeria destructans.</title>
        <authorList>
            <person name="Havenga M."/>
            <person name="Wingfield B.D."/>
            <person name="Wingfield M.J."/>
            <person name="Dreyer L.L."/>
            <person name="Roets F."/>
            <person name="Aylward J."/>
        </authorList>
    </citation>
    <scope>NUCLEOTIDE SEQUENCE [LARGE SCALE GENOMIC DNA]</scope>
    <source>
        <strain evidence="3">CMW44962</strain>
    </source>
</reference>
<feature type="coiled-coil region" evidence="1">
    <location>
        <begin position="779"/>
        <end position="813"/>
    </location>
</feature>
<keyword evidence="4" id="KW-1185">Reference proteome</keyword>
<dbReference type="OrthoDB" id="5421656at2759"/>
<feature type="compositionally biased region" description="Basic residues" evidence="2">
    <location>
        <begin position="419"/>
        <end position="430"/>
    </location>
</feature>
<protein>
    <submittedName>
        <fullName evidence="3">Uncharacterized protein</fullName>
    </submittedName>
</protein>
<feature type="compositionally biased region" description="Basic residues" evidence="2">
    <location>
        <begin position="195"/>
        <end position="205"/>
    </location>
</feature>
<feature type="region of interest" description="Disordered" evidence="2">
    <location>
        <begin position="1"/>
        <end position="113"/>
    </location>
</feature>
<dbReference type="Gene3D" id="1.10.287.1490">
    <property type="match status" value="2"/>
</dbReference>
<feature type="compositionally biased region" description="Basic and acidic residues" evidence="2">
    <location>
        <begin position="1460"/>
        <end position="1470"/>
    </location>
</feature>
<sequence>MADQDGLPAKDQADASTHMTDDHHYYMQLRQPLEEPDIQMAEGIEVQHEADVTIAQDGSRHAHQQRERASPQAPKQQLAFDTTYHENGDTSRPCTPTGGQEQDPPRREIDSFPGLGHCVGVDIDSACGETSKQHFASVGSWNGPIIAPVHDIQGSPKVGSVGHLDLYQESNALSMDAMLCAGDQQLAATSCGAVHRQRKRKKRRNKPSDLETVNAQRSHTVPLESIDANVFRRQDALQTINYGGNGDNVIYMDEIEAYEDAQETVPAVSQAPFLDQPQLVDVPDCLQEGGETALSWWEDLPLNSHSRPAAEFREQDPPAALEKTTSENLQYEHGASSPYSQIHADLQAVALQHNPGNRGDDAELYSSAFECHQRDKQINTLPDDANEEPCHDGYQQQDSLQSYHQRIKVAEPAYPPARPAKHKSKGKRRVTASAPLDLPPSNAHSDFDDHLDDLHRKHIEQCRKIETRFSRERDTLHAQLQQVEGERDTVKKELSGVQRQLDILTDSDAKQKASIAAYGAKIDKFKTFIDGLGHDFDALKTDVSATRRTSEKLSRGAERRMTRQNVFHQELSECANRSMELKNEAIKACHELQSNLQRASTRNEYLEQQVSEHMGMLAEERSRTMRLETQLSNASSDVVSILGTIKQNSTEMLDKLFELHADIEFRDKTKETSELIETTMSTIRQLNSGESDHANDMDSMKILIEGVSKNVESLLEKADDRTAQEKPPNTTDVETTFSNAFKDLWAELGQREKQVLQDTAQRETIAVLQERLNASELQHRAKSDELAAVQAREKELQNQQTILQIKVEALESRPEPDDNQIRNFHTELASQTKALDAIKAVFDQKAEECQALNSSNSKLQSQLQSIRHEMENDRGQVVDLQAQRDELHRQSEAKLLQIREDLARESVKTQMAEKSKMENTVKRIQSQYDDAQNRIQPLHLECMELKAKHAESMRTITELNQAKSKGTQELQKQLRANANEMDGLKATIKELQDHVKESAEIQQRCTDLAVQLAAEKAKAKERAEERDVLTRQLEKAREALHCAQTAKSDIDSVLKKKSIENAAALQKLNEKVAGAKAEAGQARDELEHYKATSQMSAKDNDIKFAEHLQALQQEITRLHDRLTAEERKYQAYVIEVGKTWDQEGKNHNQRLKDATGRTEDAERQRDEALAEHDRLREQLEQILAARSASMPPPSREPLSDRSQGSQTCQFAETAKIRVTPTLTNKENEPSRPTRKRVDRGINAITESGPIPLPDALRAGLHGNQGRGPVVEDSQLKIDLPVPKPATVKARVALTGVSHLSVEDLLDTASNTSNFPTEVVEETQLIDDDPRFADLDDELGSSQPPVSQPDMSTTLSMQGVVDLTVLHTKDKGRLKRTSKQPVQDFEVFQDDTEPAMAAIEETQLPGLAPHVDHRLSSNQEETDFRVQKARANPNTSVKRRSSEGSDSQKSRNHQPATRQPMSHDTEYRVDRAPSTAHSSSSDFVTDPTSARRANTYQALDHTSGSNKHRTTRNDVVSTLDPRLAKCEQAMAPSTKRKAESNIVENYESQRKKRITARENAMANESAGYALRPAARPQSKFSIYEGPLSSSPSSSHRDGNYSQDRGHSSTARVRRPGAQVSRGAKGGKKRSMTVDQMNARFTAELDP</sequence>
<organism evidence="3 4">
    <name type="scientific">Teratosphaeria destructans</name>
    <dbReference type="NCBI Taxonomy" id="418781"/>
    <lineage>
        <taxon>Eukaryota</taxon>
        <taxon>Fungi</taxon>
        <taxon>Dikarya</taxon>
        <taxon>Ascomycota</taxon>
        <taxon>Pezizomycotina</taxon>
        <taxon>Dothideomycetes</taxon>
        <taxon>Dothideomycetidae</taxon>
        <taxon>Mycosphaerellales</taxon>
        <taxon>Teratosphaeriaceae</taxon>
        <taxon>Teratosphaeria</taxon>
    </lineage>
</organism>
<dbReference type="PANTHER" id="PTHR45615:SF66">
    <property type="entry name" value="CARD DOMAIN-CONTAINING PROTEIN"/>
    <property type="match status" value="1"/>
</dbReference>
<name>A0A9W7VXZ2_9PEZI</name>
<feature type="region of interest" description="Disordered" evidence="2">
    <location>
        <begin position="1580"/>
        <end position="1645"/>
    </location>
</feature>
<feature type="region of interest" description="Disordered" evidence="2">
    <location>
        <begin position="1145"/>
        <end position="1170"/>
    </location>
</feature>
<reference evidence="3 4" key="1">
    <citation type="journal article" date="2018" name="IMA Fungus">
        <title>IMA Genome-F 10: Nine draft genome sequences of Claviceps purpurea s.lat., including C. arundinis, C. humidiphila, and C. cf. spartinae, pseudomolecules for the pitch canker pathogen Fusarium circinatum, draft genome of Davidsoniella eucalypti, Grosmannia galeiformis, Quambalaria eucalypti, and Teratosphaeria destructans.</title>
        <authorList>
            <person name="Wingfield B.D."/>
            <person name="Liu M."/>
            <person name="Nguyen H.D."/>
            <person name="Lane F.A."/>
            <person name="Morgan S.W."/>
            <person name="De Vos L."/>
            <person name="Wilken P.M."/>
            <person name="Duong T.A."/>
            <person name="Aylward J."/>
            <person name="Coetzee M.P."/>
            <person name="Dadej K."/>
            <person name="De Beer Z.W."/>
            <person name="Findlay W."/>
            <person name="Havenga M."/>
            <person name="Kolarik M."/>
            <person name="Menzies J.G."/>
            <person name="Naidoo K."/>
            <person name="Pochopski O."/>
            <person name="Shoukouhi P."/>
            <person name="Santana Q.C."/>
            <person name="Seifert K.A."/>
            <person name="Soal N."/>
            <person name="Steenkamp E.T."/>
            <person name="Tatham C.T."/>
            <person name="van der Nest M.A."/>
            <person name="Wingfield M.J."/>
        </authorList>
    </citation>
    <scope>NUCLEOTIDE SEQUENCE [LARGE SCALE GENOMIC DNA]</scope>
    <source>
        <strain evidence="3">CMW44962</strain>
    </source>
</reference>
<gene>
    <name evidence="3" type="ORF">Tdes44962_MAKER05976</name>
</gene>
<accession>A0A9W7VXZ2</accession>
<proteinExistence type="predicted"/>
<feature type="region of interest" description="Disordered" evidence="2">
    <location>
        <begin position="1417"/>
        <end position="1516"/>
    </location>
</feature>
<dbReference type="EMBL" id="RIBY02002511">
    <property type="protein sequence ID" value="KAH9810745.1"/>
    <property type="molecule type" value="Genomic_DNA"/>
</dbReference>
<feature type="compositionally biased region" description="Polar residues" evidence="2">
    <location>
        <begin position="1200"/>
        <end position="1210"/>
    </location>
</feature>
<feature type="compositionally biased region" description="Polar residues" evidence="2">
    <location>
        <begin position="90"/>
        <end position="100"/>
    </location>
</feature>
<feature type="region of interest" description="Disordered" evidence="2">
    <location>
        <begin position="1186"/>
        <end position="1267"/>
    </location>
</feature>
<evidence type="ECO:0000256" key="2">
    <source>
        <dbReference type="SAM" id="MobiDB-lite"/>
    </source>
</evidence>
<feature type="region of interest" description="Disordered" evidence="2">
    <location>
        <begin position="192"/>
        <end position="217"/>
    </location>
</feature>
<feature type="compositionally biased region" description="Basic and acidic residues" evidence="2">
    <location>
        <begin position="58"/>
        <end position="69"/>
    </location>
</feature>
<feature type="compositionally biased region" description="Basic and acidic residues" evidence="2">
    <location>
        <begin position="1439"/>
        <end position="1448"/>
    </location>
</feature>
<feature type="region of interest" description="Disordered" evidence="2">
    <location>
        <begin position="1331"/>
        <end position="1352"/>
    </location>
</feature>